<feature type="transmembrane region" description="Helical" evidence="1">
    <location>
        <begin position="129"/>
        <end position="149"/>
    </location>
</feature>
<dbReference type="AlphaFoldDB" id="A0AAJ5W7Q8"/>
<name>A0AAJ5W7Q8_9SPHI</name>
<keyword evidence="1" id="KW-1133">Transmembrane helix</keyword>
<proteinExistence type="predicted"/>
<evidence type="ECO:0000256" key="1">
    <source>
        <dbReference type="SAM" id="Phobius"/>
    </source>
</evidence>
<reference evidence="2" key="1">
    <citation type="submission" date="2023-03" db="EMBL/GenBank/DDBJ databases">
        <title>Andean soil-derived lignocellulolytic bacterial consortium as a source of novel taxa and putative plastic-active enzymes.</title>
        <authorList>
            <person name="Diaz-Garcia L."/>
            <person name="Chuvochina M."/>
            <person name="Feuerriegel G."/>
            <person name="Bunk B."/>
            <person name="Sproer C."/>
            <person name="Streit W.R."/>
            <person name="Rodriguez L.M."/>
            <person name="Overmann J."/>
            <person name="Jimenez D.J."/>
        </authorList>
    </citation>
    <scope>NUCLEOTIDE SEQUENCE</scope>
    <source>
        <strain evidence="2">MAG 3858</strain>
    </source>
</reference>
<protein>
    <submittedName>
        <fullName evidence="2">Uncharacterized protein</fullName>
    </submittedName>
</protein>
<dbReference type="Proteomes" id="UP001214530">
    <property type="component" value="Chromosome"/>
</dbReference>
<sequence length="215" mass="24650">MDNKVENNDWKKEAPTLAGLSVYHPFSVPEEYFEDLTFHISSAIYLEKMRAEVDKSGFTIPANYFNELSTQLNSELVKEKIKAVMPESNDYTVPTNYFEQLQSNILSKTINEVKSAQSARVVRLWHSKLLKYASAACFVILSTVGFYFYQQHIPAQKLTYNDLATEQILYDIDEDVIIDHIKDNGLQQTKPMPTDVALENYILNNYSQNEIASSL</sequence>
<keyword evidence="1" id="KW-0812">Transmembrane</keyword>
<dbReference type="EMBL" id="CP119313">
    <property type="protein sequence ID" value="WEK20108.1"/>
    <property type="molecule type" value="Genomic_DNA"/>
</dbReference>
<accession>A0AAJ5W7Q8</accession>
<organism evidence="2 3">
    <name type="scientific">Candidatus Pedobacter colombiensis</name>
    <dbReference type="NCBI Taxonomy" id="3121371"/>
    <lineage>
        <taxon>Bacteria</taxon>
        <taxon>Pseudomonadati</taxon>
        <taxon>Bacteroidota</taxon>
        <taxon>Sphingobacteriia</taxon>
        <taxon>Sphingobacteriales</taxon>
        <taxon>Sphingobacteriaceae</taxon>
        <taxon>Pedobacter</taxon>
    </lineage>
</organism>
<gene>
    <name evidence="2" type="ORF">P0Y49_02955</name>
</gene>
<keyword evidence="1" id="KW-0472">Membrane</keyword>
<evidence type="ECO:0000313" key="2">
    <source>
        <dbReference type="EMBL" id="WEK20108.1"/>
    </source>
</evidence>
<evidence type="ECO:0000313" key="3">
    <source>
        <dbReference type="Proteomes" id="UP001214530"/>
    </source>
</evidence>